<dbReference type="Pfam" id="PF01464">
    <property type="entry name" value="SLT"/>
    <property type="match status" value="1"/>
</dbReference>
<sequence>MRLMKPWFKIIKQSSKKYNVDSKLIESIICIESSGHIQATSSSNAIGLMQIKPYSAGKEVYHFKGRSGQPSIYDLYDPKINIDIGTAYIHILQCQGLKGINNKEILRYATIVAYVNGTNALLKTFSHDKKKAIKRINKMKKKEFFSHIKRKHPDLQAWKYLEKVMIIYNLI</sequence>
<dbReference type="SUPFAM" id="SSF53955">
    <property type="entry name" value="Lysozyme-like"/>
    <property type="match status" value="1"/>
</dbReference>
<dbReference type="PANTHER" id="PTHR37423">
    <property type="entry name" value="SOLUBLE LYTIC MUREIN TRANSGLYCOSYLASE-RELATED"/>
    <property type="match status" value="1"/>
</dbReference>
<dbReference type="InterPro" id="IPR008258">
    <property type="entry name" value="Transglycosylase_SLT_dom_1"/>
</dbReference>
<comment type="similarity">
    <text evidence="1">Belongs to the transglycosylase Slt family.</text>
</comment>
<dbReference type="EMBL" id="CP033004">
    <property type="protein sequence ID" value="QCI23273.1"/>
    <property type="molecule type" value="Genomic_DNA"/>
</dbReference>
<dbReference type="OrthoDB" id="5620293at2"/>
<keyword evidence="2" id="KW-0456">Lyase</keyword>
<feature type="domain" description="Transglycosylase SLT" evidence="4">
    <location>
        <begin position="10"/>
        <end position="136"/>
    </location>
</feature>
<proteinExistence type="inferred from homology"/>
<protein>
    <submittedName>
        <fullName evidence="5">Lytic transglycosylase</fullName>
    </submittedName>
</protein>
<evidence type="ECO:0000313" key="6">
    <source>
        <dbReference type="Proteomes" id="UP000298566"/>
    </source>
</evidence>
<dbReference type="InterPro" id="IPR023346">
    <property type="entry name" value="Lysozyme-like_dom_sf"/>
</dbReference>
<accession>A0A4D6Y3U6</accession>
<organism evidence="5 6">
    <name type="scientific">Buchnera aphidicola subsp. Melaphis rhois</name>
    <dbReference type="NCBI Taxonomy" id="118103"/>
    <lineage>
        <taxon>Bacteria</taxon>
        <taxon>Pseudomonadati</taxon>
        <taxon>Pseudomonadota</taxon>
        <taxon>Gammaproteobacteria</taxon>
        <taxon>Enterobacterales</taxon>
        <taxon>Erwiniaceae</taxon>
        <taxon>Buchnera</taxon>
    </lineage>
</organism>
<dbReference type="Gene3D" id="1.10.530.10">
    <property type="match status" value="1"/>
</dbReference>
<name>A0A4D6Y3U6_BUCMH</name>
<reference evidence="5 6" key="1">
    <citation type="submission" date="2018-10" db="EMBL/GenBank/DDBJ databases">
        <title>Comparative functional genomics of the obligate endosymbiont Buchnera aphidicola.</title>
        <authorList>
            <person name="Chong R.A."/>
        </authorList>
    </citation>
    <scope>NUCLEOTIDE SEQUENCE [LARGE SCALE GENOMIC DNA]</scope>
    <source>
        <strain evidence="5 6">Mrh</strain>
    </source>
</reference>
<dbReference type="GO" id="GO:0016829">
    <property type="term" value="F:lyase activity"/>
    <property type="evidence" value="ECO:0007669"/>
    <property type="project" value="UniProtKB-KW"/>
</dbReference>
<evidence type="ECO:0000256" key="1">
    <source>
        <dbReference type="ARBA" id="ARBA00007734"/>
    </source>
</evidence>
<dbReference type="PANTHER" id="PTHR37423:SF4">
    <property type="entry name" value="ENDO-TYPE MEMBRANE-BOUND LYTIC MUREIN TRANSGLYCOSYLASE A"/>
    <property type="match status" value="1"/>
</dbReference>
<dbReference type="GO" id="GO:0071555">
    <property type="term" value="P:cell wall organization"/>
    <property type="evidence" value="ECO:0007669"/>
    <property type="project" value="UniProtKB-KW"/>
</dbReference>
<dbReference type="CDD" id="cd16893">
    <property type="entry name" value="LT_MltC_MltE"/>
    <property type="match status" value="1"/>
</dbReference>
<evidence type="ECO:0000256" key="2">
    <source>
        <dbReference type="ARBA" id="ARBA00023239"/>
    </source>
</evidence>
<dbReference type="AlphaFoldDB" id="A0A4D6Y3U6"/>
<evidence type="ECO:0000313" key="5">
    <source>
        <dbReference type="EMBL" id="QCI23273.1"/>
    </source>
</evidence>
<evidence type="ECO:0000259" key="4">
    <source>
        <dbReference type="Pfam" id="PF01464"/>
    </source>
</evidence>
<gene>
    <name evidence="5" type="ORF">D9V73_01250</name>
</gene>
<keyword evidence="3" id="KW-0961">Cell wall biogenesis/degradation</keyword>
<dbReference type="Proteomes" id="UP000298566">
    <property type="component" value="Chromosome"/>
</dbReference>
<evidence type="ECO:0000256" key="3">
    <source>
        <dbReference type="ARBA" id="ARBA00023316"/>
    </source>
</evidence>